<protein>
    <submittedName>
        <fullName evidence="2">Uncharacterized protein</fullName>
    </submittedName>
</protein>
<accession>A0ABQ8TCC7</accession>
<name>A0ABQ8TCC7_PERAM</name>
<gene>
    <name evidence="2" type="ORF">ANN_05270</name>
</gene>
<organism evidence="2 3">
    <name type="scientific">Periplaneta americana</name>
    <name type="common">American cockroach</name>
    <name type="synonym">Blatta americana</name>
    <dbReference type="NCBI Taxonomy" id="6978"/>
    <lineage>
        <taxon>Eukaryota</taxon>
        <taxon>Metazoa</taxon>
        <taxon>Ecdysozoa</taxon>
        <taxon>Arthropoda</taxon>
        <taxon>Hexapoda</taxon>
        <taxon>Insecta</taxon>
        <taxon>Pterygota</taxon>
        <taxon>Neoptera</taxon>
        <taxon>Polyneoptera</taxon>
        <taxon>Dictyoptera</taxon>
        <taxon>Blattodea</taxon>
        <taxon>Blattoidea</taxon>
        <taxon>Blattidae</taxon>
        <taxon>Blattinae</taxon>
        <taxon>Periplaneta</taxon>
    </lineage>
</organism>
<feature type="region of interest" description="Disordered" evidence="1">
    <location>
        <begin position="1"/>
        <end position="28"/>
    </location>
</feature>
<reference evidence="2 3" key="1">
    <citation type="journal article" date="2022" name="Allergy">
        <title>Genome assembly and annotation of Periplaneta americana reveal a comprehensive cockroach allergen profile.</title>
        <authorList>
            <person name="Wang L."/>
            <person name="Xiong Q."/>
            <person name="Saelim N."/>
            <person name="Wang L."/>
            <person name="Nong W."/>
            <person name="Wan A.T."/>
            <person name="Shi M."/>
            <person name="Liu X."/>
            <person name="Cao Q."/>
            <person name="Hui J.H.L."/>
            <person name="Sookrung N."/>
            <person name="Leung T.F."/>
            <person name="Tungtrongchitr A."/>
            <person name="Tsui S.K.W."/>
        </authorList>
    </citation>
    <scope>NUCLEOTIDE SEQUENCE [LARGE SCALE GENOMIC DNA]</scope>
    <source>
        <strain evidence="2">PWHHKU_190912</strain>
    </source>
</reference>
<evidence type="ECO:0000313" key="2">
    <source>
        <dbReference type="EMBL" id="KAJ4443596.1"/>
    </source>
</evidence>
<comment type="caution">
    <text evidence="2">The sequence shown here is derived from an EMBL/GenBank/DDBJ whole genome shotgun (WGS) entry which is preliminary data.</text>
</comment>
<dbReference type="Proteomes" id="UP001148838">
    <property type="component" value="Unassembled WGS sequence"/>
</dbReference>
<proteinExistence type="predicted"/>
<evidence type="ECO:0000256" key="1">
    <source>
        <dbReference type="SAM" id="MobiDB-lite"/>
    </source>
</evidence>
<sequence length="307" mass="34857">MCSKVWGNAAAPRREQDTMICPSPEKNTSQGRQQLYTVMSAEDAPFSIKRFLGNWYPPFDILAAADVTAYSTSQVFEAVHFEAWTLRKKDESRITDNEMKFMRYTAGYTKWDHKRNEEVMEELQLEPVINHVKHYQNWINHLHRMHRDRIPKVMLHYRPNGKRSLGRPKKRWIENSTISDCQVTGCQNLSHVTSQQTHLSLLDYFLSPDVSLSLSSSLKQVTDRAVTCGFLRVGLVNEDSQDIHLVRQQELKSKCLLLATTAVRTVVSNAASCCTEASEPPLAGTSVNISFVSVIRRPVNASSGRAT</sequence>
<evidence type="ECO:0000313" key="3">
    <source>
        <dbReference type="Proteomes" id="UP001148838"/>
    </source>
</evidence>
<keyword evidence="3" id="KW-1185">Reference proteome</keyword>
<dbReference type="EMBL" id="JAJSOF020000013">
    <property type="protein sequence ID" value="KAJ4443596.1"/>
    <property type="molecule type" value="Genomic_DNA"/>
</dbReference>